<keyword evidence="2" id="KW-1185">Reference proteome</keyword>
<reference evidence="1 2" key="1">
    <citation type="journal article" date="2022" name="Hortic Res">
        <title>A haplotype resolved chromosomal level avocado genome allows analysis of novel avocado genes.</title>
        <authorList>
            <person name="Nath O."/>
            <person name="Fletcher S.J."/>
            <person name="Hayward A."/>
            <person name="Shaw L.M."/>
            <person name="Masouleh A.K."/>
            <person name="Furtado A."/>
            <person name="Henry R.J."/>
            <person name="Mitter N."/>
        </authorList>
    </citation>
    <scope>NUCLEOTIDE SEQUENCE [LARGE SCALE GENOMIC DNA]</scope>
    <source>
        <strain evidence="2">cv. Hass</strain>
    </source>
</reference>
<protein>
    <submittedName>
        <fullName evidence="1">Uncharacterized protein</fullName>
    </submittedName>
</protein>
<sequence length="298" mass="32869">MTSVLVEEERVSDATVGAPGRDSINTGGSFIANIGSSYEEDNDRCYFKFQNSSSDDEFELIFQGQSNKLGRSWDSSYLDYRLNLVLLANNSPRVLCSSEKPTPNVSISYSSSPNVALSEWEEVSGGLQIIPSFISDPMTNYNFNTPINSSGHVAHHICCPGCSSEFKKSSEVLSPIKRLVLYSSNSDDYYSPMKEPYAYECDTDPTPIPVDEWDSHVIEDLLSATACGVLTEGLRLSPLPLLERQVAKWVAWQVLVIKQGIKGGWKKAIGVPKMASSCFLVSCDRASTNPEMDQMDRA</sequence>
<evidence type="ECO:0000313" key="2">
    <source>
        <dbReference type="Proteomes" id="UP001234297"/>
    </source>
</evidence>
<comment type="caution">
    <text evidence="1">The sequence shown here is derived from an EMBL/GenBank/DDBJ whole genome shotgun (WGS) entry which is preliminary data.</text>
</comment>
<accession>A0ACC2LXP0</accession>
<dbReference type="EMBL" id="CM056811">
    <property type="protein sequence ID" value="KAJ8638074.1"/>
    <property type="molecule type" value="Genomic_DNA"/>
</dbReference>
<gene>
    <name evidence="1" type="ORF">MRB53_012341</name>
</gene>
<evidence type="ECO:0000313" key="1">
    <source>
        <dbReference type="EMBL" id="KAJ8638074.1"/>
    </source>
</evidence>
<organism evidence="1 2">
    <name type="scientific">Persea americana</name>
    <name type="common">Avocado</name>
    <dbReference type="NCBI Taxonomy" id="3435"/>
    <lineage>
        <taxon>Eukaryota</taxon>
        <taxon>Viridiplantae</taxon>
        <taxon>Streptophyta</taxon>
        <taxon>Embryophyta</taxon>
        <taxon>Tracheophyta</taxon>
        <taxon>Spermatophyta</taxon>
        <taxon>Magnoliopsida</taxon>
        <taxon>Magnoliidae</taxon>
        <taxon>Laurales</taxon>
        <taxon>Lauraceae</taxon>
        <taxon>Persea</taxon>
    </lineage>
</organism>
<proteinExistence type="predicted"/>
<dbReference type="Proteomes" id="UP001234297">
    <property type="component" value="Chromosome 3"/>
</dbReference>
<name>A0ACC2LXP0_PERAE</name>